<dbReference type="GO" id="GO:0000151">
    <property type="term" value="C:ubiquitin ligase complex"/>
    <property type="evidence" value="ECO:0007669"/>
    <property type="project" value="InterPro"/>
</dbReference>
<dbReference type="FunFam" id="3.30.40.10:FF:000055">
    <property type="entry name" value="Ubiquitin conjugation factor e4 a"/>
    <property type="match status" value="1"/>
</dbReference>
<dbReference type="STRING" id="46835.A0A504YBM4"/>
<keyword evidence="10" id="KW-0539">Nucleus</keyword>
<evidence type="ECO:0000256" key="8">
    <source>
        <dbReference type="ARBA" id="ARBA00022679"/>
    </source>
</evidence>
<dbReference type="SMART" id="SM00504">
    <property type="entry name" value="Ubox"/>
    <property type="match status" value="1"/>
</dbReference>
<evidence type="ECO:0000259" key="12">
    <source>
        <dbReference type="PROSITE" id="PS51698"/>
    </source>
</evidence>
<dbReference type="GO" id="GO:0006511">
    <property type="term" value="P:ubiquitin-dependent protein catabolic process"/>
    <property type="evidence" value="ECO:0007669"/>
    <property type="project" value="InterPro"/>
</dbReference>
<dbReference type="InterPro" id="IPR003613">
    <property type="entry name" value="Ubox_domain"/>
</dbReference>
<feature type="region of interest" description="Disordered" evidence="11">
    <location>
        <begin position="422"/>
        <end position="446"/>
    </location>
</feature>
<name>A0A504YBM4_FASGI</name>
<dbReference type="InterPro" id="IPR045132">
    <property type="entry name" value="UBE4"/>
</dbReference>
<evidence type="ECO:0000256" key="2">
    <source>
        <dbReference type="ARBA" id="ARBA00004123"/>
    </source>
</evidence>
<dbReference type="PANTHER" id="PTHR13931:SF2">
    <property type="entry name" value="UBIQUITIN CONJUGATION FACTOR E4 B"/>
    <property type="match status" value="1"/>
</dbReference>
<organism evidence="13 14">
    <name type="scientific">Fasciola gigantica</name>
    <name type="common">Giant liver fluke</name>
    <dbReference type="NCBI Taxonomy" id="46835"/>
    <lineage>
        <taxon>Eukaryota</taxon>
        <taxon>Metazoa</taxon>
        <taxon>Spiralia</taxon>
        <taxon>Lophotrochozoa</taxon>
        <taxon>Platyhelminthes</taxon>
        <taxon>Trematoda</taxon>
        <taxon>Digenea</taxon>
        <taxon>Plagiorchiida</taxon>
        <taxon>Echinostomata</taxon>
        <taxon>Echinostomatoidea</taxon>
        <taxon>Fasciolidae</taxon>
        <taxon>Fasciola</taxon>
    </lineage>
</organism>
<comment type="subcellular location">
    <subcellularLocation>
        <location evidence="3">Cytoplasm</location>
    </subcellularLocation>
    <subcellularLocation>
        <location evidence="2">Nucleus</location>
    </subcellularLocation>
</comment>
<comment type="pathway">
    <text evidence="4">Protein modification; protein ubiquitination.</text>
</comment>
<evidence type="ECO:0000256" key="4">
    <source>
        <dbReference type="ARBA" id="ARBA00004906"/>
    </source>
</evidence>
<evidence type="ECO:0000256" key="6">
    <source>
        <dbReference type="ARBA" id="ARBA00012483"/>
    </source>
</evidence>
<accession>A0A504YBM4</accession>
<comment type="caution">
    <text evidence="13">The sequence shown here is derived from an EMBL/GenBank/DDBJ whole genome shotgun (WGS) entry which is preliminary data.</text>
</comment>
<dbReference type="EMBL" id="SUNJ01012582">
    <property type="protein sequence ID" value="TPP57926.1"/>
    <property type="molecule type" value="Genomic_DNA"/>
</dbReference>
<evidence type="ECO:0000256" key="5">
    <source>
        <dbReference type="ARBA" id="ARBA00007434"/>
    </source>
</evidence>
<dbReference type="Gene3D" id="3.30.40.10">
    <property type="entry name" value="Zinc/RING finger domain, C3HC4 (zinc finger)"/>
    <property type="match status" value="1"/>
</dbReference>
<keyword evidence="8" id="KW-0808">Transferase</keyword>
<dbReference type="EC" id="2.3.2.27" evidence="6"/>
<dbReference type="InterPro" id="IPR019474">
    <property type="entry name" value="Ub_conjug_fac_E4_core"/>
</dbReference>
<comment type="similarity">
    <text evidence="5">Belongs to the ubiquitin conjugation factor E4 family.</text>
</comment>
<keyword evidence="7" id="KW-0963">Cytoplasm</keyword>
<protein>
    <recommendedName>
        <fullName evidence="6">RING-type E3 ubiquitin transferase</fullName>
        <ecNumber evidence="6">2.3.2.27</ecNumber>
    </recommendedName>
</protein>
<dbReference type="AlphaFoldDB" id="A0A504YBM4"/>
<dbReference type="GO" id="GO:0005737">
    <property type="term" value="C:cytoplasm"/>
    <property type="evidence" value="ECO:0007669"/>
    <property type="project" value="UniProtKB-SubCell"/>
</dbReference>
<comment type="catalytic activity">
    <reaction evidence="1">
        <text>S-ubiquitinyl-[E2 ubiquitin-conjugating enzyme]-L-cysteine + [acceptor protein]-L-lysine = [E2 ubiquitin-conjugating enzyme]-L-cysteine + N(6)-ubiquitinyl-[acceptor protein]-L-lysine.</text>
        <dbReference type="EC" id="2.3.2.27"/>
    </reaction>
</comment>
<dbReference type="Proteomes" id="UP000316759">
    <property type="component" value="Unassembled WGS sequence"/>
</dbReference>
<dbReference type="UniPathway" id="UPA00143"/>
<evidence type="ECO:0000256" key="9">
    <source>
        <dbReference type="ARBA" id="ARBA00022786"/>
    </source>
</evidence>
<dbReference type="GO" id="GO:0000209">
    <property type="term" value="P:protein polyubiquitination"/>
    <property type="evidence" value="ECO:0007669"/>
    <property type="project" value="TreeGrafter"/>
</dbReference>
<evidence type="ECO:0000256" key="1">
    <source>
        <dbReference type="ARBA" id="ARBA00000900"/>
    </source>
</evidence>
<evidence type="ECO:0000313" key="13">
    <source>
        <dbReference type="EMBL" id="TPP57926.1"/>
    </source>
</evidence>
<dbReference type="Pfam" id="PF10408">
    <property type="entry name" value="Ufd2P_core"/>
    <property type="match status" value="1"/>
</dbReference>
<dbReference type="GO" id="GO:0005634">
    <property type="term" value="C:nucleus"/>
    <property type="evidence" value="ECO:0007669"/>
    <property type="project" value="UniProtKB-SubCell"/>
</dbReference>
<reference evidence="13 14" key="1">
    <citation type="submission" date="2019-04" db="EMBL/GenBank/DDBJ databases">
        <title>Annotation for the trematode Fasciola gigantica.</title>
        <authorList>
            <person name="Choi Y.-J."/>
        </authorList>
    </citation>
    <scope>NUCLEOTIDE SEQUENCE [LARGE SCALE GENOMIC DNA]</scope>
    <source>
        <strain evidence="13">Uganda_cow_1</strain>
    </source>
</reference>
<dbReference type="InterPro" id="IPR013083">
    <property type="entry name" value="Znf_RING/FYVE/PHD"/>
</dbReference>
<feature type="domain" description="U-box" evidence="12">
    <location>
        <begin position="352"/>
        <end position="426"/>
    </location>
</feature>
<evidence type="ECO:0000256" key="11">
    <source>
        <dbReference type="SAM" id="MobiDB-lite"/>
    </source>
</evidence>
<evidence type="ECO:0000256" key="3">
    <source>
        <dbReference type="ARBA" id="ARBA00004496"/>
    </source>
</evidence>
<dbReference type="GO" id="GO:0036503">
    <property type="term" value="P:ERAD pathway"/>
    <property type="evidence" value="ECO:0007669"/>
    <property type="project" value="InterPro"/>
</dbReference>
<proteinExistence type="inferred from homology"/>
<dbReference type="PANTHER" id="PTHR13931">
    <property type="entry name" value="UBIQUITINATION FACTOR E4"/>
    <property type="match status" value="1"/>
</dbReference>
<dbReference type="Pfam" id="PF04564">
    <property type="entry name" value="U-box"/>
    <property type="match status" value="1"/>
</dbReference>
<dbReference type="PROSITE" id="PS51698">
    <property type="entry name" value="U_BOX"/>
    <property type="match status" value="1"/>
</dbReference>
<dbReference type="OrthoDB" id="20295at2759"/>
<evidence type="ECO:0000256" key="7">
    <source>
        <dbReference type="ARBA" id="ARBA00022490"/>
    </source>
</evidence>
<evidence type="ECO:0000313" key="14">
    <source>
        <dbReference type="Proteomes" id="UP000316759"/>
    </source>
</evidence>
<evidence type="ECO:0000256" key="10">
    <source>
        <dbReference type="ARBA" id="ARBA00023242"/>
    </source>
</evidence>
<sequence>MPESFLEDIANYLIFVLRHFPSNAIPIDLAAQPTLVAFVLFIICHAHFVRNPYLVAKFVEVLFFCDPSVSGRPNEFHTATKMHSLATTHLISALIQFYITVESTGATNEFYDKFSIRYNISTILITWWREGILKALFIREAETNEQNFIKFTNRVINDMSFLLEEALDGLKKVRELQDLRDDSARWSELPRQQQIARMNELEQHERQVRSYLTLANQTVSMLFHLTSEIRGPFLRPEIVDKLAAMLNFNLVQLCGPRCSSLKVRNPESYGWAPKTLLAQLVAIYRHLGSEDDRFALALSKDERCFSRELFENACTLMSRHGIQTADELESFARLGAKADELARSQTEVDYGEIPAEFCDTLINTLMEDPVMLPQSQAIVDRSTIMQHLLNQETDPFNRLPLREVELIPLPDLKKRISEWKADREAKWRASQRTKPRSGDDDDDDYN</sequence>
<keyword evidence="9" id="KW-0833">Ubl conjugation pathway</keyword>
<dbReference type="SUPFAM" id="SSF57850">
    <property type="entry name" value="RING/U-box"/>
    <property type="match status" value="1"/>
</dbReference>
<keyword evidence="14" id="KW-1185">Reference proteome</keyword>
<dbReference type="GO" id="GO:0034450">
    <property type="term" value="F:ubiquitin-ubiquitin ligase activity"/>
    <property type="evidence" value="ECO:0007669"/>
    <property type="project" value="InterPro"/>
</dbReference>
<gene>
    <name evidence="13" type="ORF">FGIG_09705</name>
</gene>